<comment type="caution">
    <text evidence="1">The sequence shown here is derived from an EMBL/GenBank/DDBJ whole genome shotgun (WGS) entry which is preliminary data.</text>
</comment>
<organism evidence="1 2">
    <name type="scientific">Datura stramonium</name>
    <name type="common">Jimsonweed</name>
    <name type="synonym">Common thornapple</name>
    <dbReference type="NCBI Taxonomy" id="4076"/>
    <lineage>
        <taxon>Eukaryota</taxon>
        <taxon>Viridiplantae</taxon>
        <taxon>Streptophyta</taxon>
        <taxon>Embryophyta</taxon>
        <taxon>Tracheophyta</taxon>
        <taxon>Spermatophyta</taxon>
        <taxon>Magnoliopsida</taxon>
        <taxon>eudicotyledons</taxon>
        <taxon>Gunneridae</taxon>
        <taxon>Pentapetalae</taxon>
        <taxon>asterids</taxon>
        <taxon>lamiids</taxon>
        <taxon>Solanales</taxon>
        <taxon>Solanaceae</taxon>
        <taxon>Solanoideae</taxon>
        <taxon>Datureae</taxon>
        <taxon>Datura</taxon>
    </lineage>
</organism>
<protein>
    <submittedName>
        <fullName evidence="1">Uncharacterized protein</fullName>
    </submittedName>
</protein>
<gene>
    <name evidence="1" type="ORF">HAX54_047399</name>
</gene>
<evidence type="ECO:0000313" key="1">
    <source>
        <dbReference type="EMBL" id="MCE3050505.1"/>
    </source>
</evidence>
<keyword evidence="2" id="KW-1185">Reference proteome</keyword>
<proteinExistence type="predicted"/>
<accession>A0ABS8WI83</accession>
<dbReference type="EMBL" id="JACEIK010007650">
    <property type="protein sequence ID" value="MCE3050505.1"/>
    <property type="molecule type" value="Genomic_DNA"/>
</dbReference>
<evidence type="ECO:0000313" key="2">
    <source>
        <dbReference type="Proteomes" id="UP000823775"/>
    </source>
</evidence>
<reference evidence="1 2" key="1">
    <citation type="journal article" date="2021" name="BMC Genomics">
        <title>Datura genome reveals duplications of psychoactive alkaloid biosynthetic genes and high mutation rate following tissue culture.</title>
        <authorList>
            <person name="Rajewski A."/>
            <person name="Carter-House D."/>
            <person name="Stajich J."/>
            <person name="Litt A."/>
        </authorList>
    </citation>
    <scope>NUCLEOTIDE SEQUENCE [LARGE SCALE GENOMIC DNA]</scope>
    <source>
        <strain evidence="1">AR-01</strain>
    </source>
</reference>
<feature type="non-terminal residue" evidence="1">
    <location>
        <position position="92"/>
    </location>
</feature>
<name>A0ABS8WI83_DATST</name>
<sequence>MGFIERDILEFDWLLHARLSHETQMVLHRTLWDFCWRKMELSWREKLKRLCERDWRQREGERGKDGEWERERGRAVASCFAGILRLDCSVVG</sequence>
<dbReference type="Proteomes" id="UP000823775">
    <property type="component" value="Unassembled WGS sequence"/>
</dbReference>